<name>A0ABR2VZ38_9FUNG</name>
<accession>A0ABR2VZ38</accession>
<dbReference type="InterPro" id="IPR029675">
    <property type="entry name" value="PGAP4"/>
</dbReference>
<organism evidence="2 3">
    <name type="scientific">Basidiobolus ranarum</name>
    <dbReference type="NCBI Taxonomy" id="34480"/>
    <lineage>
        <taxon>Eukaryota</taxon>
        <taxon>Fungi</taxon>
        <taxon>Fungi incertae sedis</taxon>
        <taxon>Zoopagomycota</taxon>
        <taxon>Entomophthoromycotina</taxon>
        <taxon>Basidiobolomycetes</taxon>
        <taxon>Basidiobolales</taxon>
        <taxon>Basidiobolaceae</taxon>
        <taxon>Basidiobolus</taxon>
    </lineage>
</organism>
<keyword evidence="1" id="KW-0472">Membrane</keyword>
<dbReference type="PANTHER" id="PTHR31410:SF1">
    <property type="entry name" value="POST-GPI ATTACHMENT TO PROTEINS FACTOR 4"/>
    <property type="match status" value="1"/>
</dbReference>
<keyword evidence="3" id="KW-1185">Reference proteome</keyword>
<dbReference type="Proteomes" id="UP001479436">
    <property type="component" value="Unassembled WGS sequence"/>
</dbReference>
<protein>
    <submittedName>
        <fullName evidence="2">Uncharacterized protein</fullName>
    </submittedName>
</protein>
<feature type="transmembrane region" description="Helical" evidence="1">
    <location>
        <begin position="240"/>
        <end position="261"/>
    </location>
</feature>
<evidence type="ECO:0000256" key="1">
    <source>
        <dbReference type="SAM" id="Phobius"/>
    </source>
</evidence>
<sequence length="385" mass="43933">MKSALLILIPLSFIYLASYFIVSYLYADVSFSSFASKELSWSRGPQRIQEAEKFIQNLPSRNTPPVFAINPHGLDVCIGILPSNHPENFLQVAEVTIGSLFDTFTAEDRSRIHVTLFLPETGSKAHLEATKGYSHLLNSVLLYPEQGYQKIVSLDNPVASSGGQEYNRNTKEIFEYAHILQHCDAKRPMYTLILRDVVATRDWFRQLELALASVNYRDDWLYMRMFYSEELLGFHLRDSLWIFLYISASIVLFKWMLHRFLPGHPNYHTFLTISLVLLICLIPWSIGRQNLFPISSGASELPNGCCTEAVVYNQNHIPALLSSLLDHESSHIRPLTSRLSQFATAQQLRQLAWTPSAFQAVGVTLTNQTRPRSHGSISFERGYRR</sequence>
<reference evidence="2 3" key="1">
    <citation type="submission" date="2023-04" db="EMBL/GenBank/DDBJ databases">
        <title>Genome of Basidiobolus ranarum AG-B5.</title>
        <authorList>
            <person name="Stajich J.E."/>
            <person name="Carter-House D."/>
            <person name="Gryganskyi A."/>
        </authorList>
    </citation>
    <scope>NUCLEOTIDE SEQUENCE [LARGE SCALE GENOMIC DNA]</scope>
    <source>
        <strain evidence="2 3">AG-B5</strain>
    </source>
</reference>
<keyword evidence="1" id="KW-1133">Transmembrane helix</keyword>
<gene>
    <name evidence="2" type="ORF">K7432_008663</name>
</gene>
<dbReference type="EMBL" id="JASJQH010007366">
    <property type="protein sequence ID" value="KAK9710062.1"/>
    <property type="molecule type" value="Genomic_DNA"/>
</dbReference>
<dbReference type="PANTHER" id="PTHR31410">
    <property type="entry name" value="TRANSMEMBRANE PROTEIN 246"/>
    <property type="match status" value="1"/>
</dbReference>
<feature type="transmembrane region" description="Helical" evidence="1">
    <location>
        <begin position="267"/>
        <end position="286"/>
    </location>
</feature>
<feature type="transmembrane region" description="Helical" evidence="1">
    <location>
        <begin position="6"/>
        <end position="27"/>
    </location>
</feature>
<evidence type="ECO:0000313" key="3">
    <source>
        <dbReference type="Proteomes" id="UP001479436"/>
    </source>
</evidence>
<comment type="caution">
    <text evidence="2">The sequence shown here is derived from an EMBL/GenBank/DDBJ whole genome shotgun (WGS) entry which is preliminary data.</text>
</comment>
<proteinExistence type="predicted"/>
<evidence type="ECO:0000313" key="2">
    <source>
        <dbReference type="EMBL" id="KAK9710062.1"/>
    </source>
</evidence>
<keyword evidence="1" id="KW-0812">Transmembrane</keyword>